<dbReference type="Proteomes" id="UP000609879">
    <property type="component" value="Unassembled WGS sequence"/>
</dbReference>
<dbReference type="EMBL" id="BOMI01000121">
    <property type="protein sequence ID" value="GID77418.1"/>
    <property type="molecule type" value="Genomic_DNA"/>
</dbReference>
<dbReference type="Pfam" id="PF04909">
    <property type="entry name" value="Amidohydro_2"/>
    <property type="match status" value="1"/>
</dbReference>
<sequence>MRRYDRPLRLLRDGQIRYTGPISPPILHFGYDGWSSPRDLPMERDDAGWVAEVPTSGRHVVDCVVRSARSGSCDNNDGADYRLWIGLDPVDAHTHVRAPGGGTLGFDSLRTAAFAGGMTHALVSWTDNDFVEIAAEATPWLTQLVWVRPGGPDPDDVRRRLAAGCAGLKLHPAYDGYPADVPGLDPYLRVAQEARVPVTVHSAPGPADPDLIRRLAERFPAVRFVLYHTYLGPPEGRRRAARHAVALPNLYLETSWCRSAEAERLIDEVGPDRVLFGSDAATDGPDHYVRRPPNIEMTENYNTGLLRLAQRLAPPVFRAFAEANARKLFGLTRVTPVARPAAVRRARRRRRPSL</sequence>
<evidence type="ECO:0000313" key="3">
    <source>
        <dbReference type="Proteomes" id="UP000609879"/>
    </source>
</evidence>
<dbReference type="InterPro" id="IPR013783">
    <property type="entry name" value="Ig-like_fold"/>
</dbReference>
<evidence type="ECO:0000313" key="2">
    <source>
        <dbReference type="EMBL" id="GID77418.1"/>
    </source>
</evidence>
<dbReference type="SUPFAM" id="SSF51556">
    <property type="entry name" value="Metallo-dependent hydrolases"/>
    <property type="match status" value="1"/>
</dbReference>
<feature type="domain" description="Carbohydrate binding module family 25" evidence="1">
    <location>
        <begin position="13"/>
        <end position="86"/>
    </location>
</feature>
<accession>A0ABQ3YBR4</accession>
<dbReference type="SMART" id="SM01066">
    <property type="entry name" value="CBM_25"/>
    <property type="match status" value="1"/>
</dbReference>
<dbReference type="InterPro" id="IPR032466">
    <property type="entry name" value="Metal_Hydrolase"/>
</dbReference>
<reference evidence="2 3" key="1">
    <citation type="submission" date="2021-01" db="EMBL/GenBank/DDBJ databases">
        <title>Whole genome shotgun sequence of Actinoplanes deccanensis NBRC 13994.</title>
        <authorList>
            <person name="Komaki H."/>
            <person name="Tamura T."/>
        </authorList>
    </citation>
    <scope>NUCLEOTIDE SEQUENCE [LARGE SCALE GENOMIC DNA]</scope>
    <source>
        <strain evidence="2 3">NBRC 13994</strain>
    </source>
</reference>
<dbReference type="CDD" id="cd01292">
    <property type="entry name" value="metallo-dependent_hydrolases"/>
    <property type="match status" value="1"/>
</dbReference>
<keyword evidence="3" id="KW-1185">Reference proteome</keyword>
<proteinExistence type="predicted"/>
<comment type="caution">
    <text evidence="2">The sequence shown here is derived from an EMBL/GenBank/DDBJ whole genome shotgun (WGS) entry which is preliminary data.</text>
</comment>
<dbReference type="InterPro" id="IPR005085">
    <property type="entry name" value="CBM25"/>
</dbReference>
<dbReference type="Gene3D" id="2.60.40.10">
    <property type="entry name" value="Immunoglobulins"/>
    <property type="match status" value="1"/>
</dbReference>
<organism evidence="2 3">
    <name type="scientific">Paractinoplanes deccanensis</name>
    <dbReference type="NCBI Taxonomy" id="113561"/>
    <lineage>
        <taxon>Bacteria</taxon>
        <taxon>Bacillati</taxon>
        <taxon>Actinomycetota</taxon>
        <taxon>Actinomycetes</taxon>
        <taxon>Micromonosporales</taxon>
        <taxon>Micromonosporaceae</taxon>
        <taxon>Paractinoplanes</taxon>
    </lineage>
</organism>
<dbReference type="Gene3D" id="3.20.20.140">
    <property type="entry name" value="Metal-dependent hydrolases"/>
    <property type="match status" value="1"/>
</dbReference>
<name>A0ABQ3YBR4_9ACTN</name>
<dbReference type="RefSeq" id="WP_203771366.1">
    <property type="nucleotide sequence ID" value="NZ_BAAABO010000002.1"/>
</dbReference>
<gene>
    <name evidence="2" type="ORF">Ade02nite_60590</name>
</gene>
<protein>
    <recommendedName>
        <fullName evidence="1">Carbohydrate binding module family 25 domain-containing protein</fullName>
    </recommendedName>
</protein>
<dbReference type="InterPro" id="IPR006680">
    <property type="entry name" value="Amidohydro-rel"/>
</dbReference>
<evidence type="ECO:0000259" key="1">
    <source>
        <dbReference type="SMART" id="SM01066"/>
    </source>
</evidence>